<proteinExistence type="predicted"/>
<name>C0B878_9FIRM</name>
<reference evidence="2 3" key="1">
    <citation type="submission" date="2009-02" db="EMBL/GenBank/DDBJ databases">
        <authorList>
            <person name="Fulton L."/>
            <person name="Clifton S."/>
            <person name="Fulton B."/>
            <person name="Xu J."/>
            <person name="Minx P."/>
            <person name="Pepin K.H."/>
            <person name="Johnson M."/>
            <person name="Bhonagiri V."/>
            <person name="Nash W.E."/>
            <person name="Mardis E.R."/>
            <person name="Wilson R.K."/>
        </authorList>
    </citation>
    <scope>NUCLEOTIDE SEQUENCE [LARGE SCALE GENOMIC DNA]</scope>
    <source>
        <strain evidence="2 3">ATCC 27758</strain>
    </source>
</reference>
<keyword evidence="1" id="KW-0472">Membrane</keyword>
<evidence type="ECO:0000313" key="2">
    <source>
        <dbReference type="EMBL" id="EEG90615.1"/>
    </source>
</evidence>
<evidence type="ECO:0000256" key="1">
    <source>
        <dbReference type="SAM" id="Phobius"/>
    </source>
</evidence>
<dbReference type="EMBL" id="ABVR01000038">
    <property type="protein sequence ID" value="EEG90615.1"/>
    <property type="molecule type" value="Genomic_DNA"/>
</dbReference>
<protein>
    <submittedName>
        <fullName evidence="2">Uncharacterized protein</fullName>
    </submittedName>
</protein>
<sequence>MMREYFSRYISVNRDKIVIVNFFPIRYPMGGFNINFKMHRPILVTSRNYTIYINGEIMAVEKEELLSKLKEWGVDFETERPKNWAIFQDKKGRLQSRRNGTAWILLAAAIWLLLLGFIIYPIFIWKNLVLIAIFIPFFIALVPVYVVVTSRKSYRLKMDEKGCIRTFLFLSKRYLWKDLRVKLIASEESHCGEGVLFIKKKSGNSSSASETFSYASLHPYSSFVANFEVFGKMYGEKDALHEINKELFLEKMKEWGVEVEGLPKEE</sequence>
<organism evidence="2 3">
    <name type="scientific">Coprococcus comes ATCC 27758</name>
    <dbReference type="NCBI Taxonomy" id="470146"/>
    <lineage>
        <taxon>Bacteria</taxon>
        <taxon>Bacillati</taxon>
        <taxon>Bacillota</taxon>
        <taxon>Clostridia</taxon>
        <taxon>Lachnospirales</taxon>
        <taxon>Lachnospiraceae</taxon>
        <taxon>Coprococcus</taxon>
    </lineage>
</organism>
<gene>
    <name evidence="2" type="ORF">COPCOM_01352</name>
</gene>
<dbReference type="HOGENOM" id="CLU_1044739_0_0_9"/>
<feature type="transmembrane region" description="Helical" evidence="1">
    <location>
        <begin position="129"/>
        <end position="148"/>
    </location>
</feature>
<comment type="caution">
    <text evidence="2">The sequence shown here is derived from an EMBL/GenBank/DDBJ whole genome shotgun (WGS) entry which is preliminary data.</text>
</comment>
<keyword evidence="1" id="KW-0812">Transmembrane</keyword>
<accession>C0B878</accession>
<feature type="transmembrane region" description="Helical" evidence="1">
    <location>
        <begin position="100"/>
        <end position="123"/>
    </location>
</feature>
<dbReference type="Proteomes" id="UP000003793">
    <property type="component" value="Unassembled WGS sequence"/>
</dbReference>
<dbReference type="AlphaFoldDB" id="C0B878"/>
<keyword evidence="1" id="KW-1133">Transmembrane helix</keyword>
<evidence type="ECO:0000313" key="3">
    <source>
        <dbReference type="Proteomes" id="UP000003793"/>
    </source>
</evidence>
<reference evidence="2 3" key="2">
    <citation type="submission" date="2009-03" db="EMBL/GenBank/DDBJ databases">
        <title>Draft genome sequence of Coprococcus comes (ATCC 27758).</title>
        <authorList>
            <person name="Sudarsanam P."/>
            <person name="Ley R."/>
            <person name="Guruge J."/>
            <person name="Turnbaugh P.J."/>
            <person name="Mahowald M."/>
            <person name="Liep D."/>
            <person name="Gordon J."/>
        </authorList>
    </citation>
    <scope>NUCLEOTIDE SEQUENCE [LARGE SCALE GENOMIC DNA]</scope>
    <source>
        <strain evidence="2 3">ATCC 27758</strain>
    </source>
</reference>